<dbReference type="InterPro" id="IPR001279">
    <property type="entry name" value="Metallo-B-lactamas"/>
</dbReference>
<accession>A0AAW5K3D3</accession>
<dbReference type="SUPFAM" id="SSF56281">
    <property type="entry name" value="Metallo-hydrolase/oxidoreductase"/>
    <property type="match status" value="1"/>
</dbReference>
<evidence type="ECO:0000259" key="1">
    <source>
        <dbReference type="Pfam" id="PF12706"/>
    </source>
</evidence>
<dbReference type="GeneID" id="95756116"/>
<dbReference type="InterPro" id="IPR036866">
    <property type="entry name" value="RibonucZ/Hydroxyglut_hydro"/>
</dbReference>
<gene>
    <name evidence="2" type="ORF">NE630_02360</name>
</gene>
<dbReference type="Proteomes" id="UP001205919">
    <property type="component" value="Unassembled WGS sequence"/>
</dbReference>
<dbReference type="EMBL" id="JANFYT010000004">
    <property type="protein sequence ID" value="MCQ4813263.1"/>
    <property type="molecule type" value="Genomic_DNA"/>
</dbReference>
<proteinExistence type="predicted"/>
<protein>
    <submittedName>
        <fullName evidence="2">MBL fold metallo-hydrolase</fullName>
    </submittedName>
</protein>
<feature type="domain" description="Metallo-beta-lactamase" evidence="1">
    <location>
        <begin position="46"/>
        <end position="229"/>
    </location>
</feature>
<keyword evidence="3" id="KW-1185">Reference proteome</keyword>
<sequence>MAETDGFSYPENFIKYIGTSGGRFSMIKQARSTGGLWFRYGGLQGVIDPGPGSLAHICAAVPPLAADAIDLVMLTHKHLDHSTDVNVLIECMTHGGFDDRGLLVAPGDALAGEDPVVLKYSQKRVSRVAIPDDGKRIELGRGVTAEAVAHIHHGVECFGYIFRRAGLNDWGLISDSRLMPCFAERYAGCRFLSLNATFPNAKSRLDHMSIEEARSLLAVLHPRIAALTHLGAMLTSPEGGHFLTELDTEETHAVAATDGMVVDLDSLEIYRKMDEAPAAAVYEAC</sequence>
<name>A0AAW5K3D3_9BACT</name>
<dbReference type="RefSeq" id="WP_050805899.1">
    <property type="nucleotide sequence ID" value="NZ_CAJLEK010000042.1"/>
</dbReference>
<reference evidence="2 3" key="1">
    <citation type="submission" date="2022-06" db="EMBL/GenBank/DDBJ databases">
        <title>Isolation of gut microbiota from human fecal samples.</title>
        <authorList>
            <person name="Pamer E.G."/>
            <person name="Barat B."/>
            <person name="Waligurski E."/>
            <person name="Medina S."/>
            <person name="Paddock L."/>
            <person name="Mostad J."/>
        </authorList>
    </citation>
    <scope>NUCLEOTIDE SEQUENCE [LARGE SCALE GENOMIC DNA]</scope>
    <source>
        <strain evidence="2 3">DFI.9.90</strain>
    </source>
</reference>
<dbReference type="CDD" id="cd07741">
    <property type="entry name" value="metallo-hydrolase-like_MBL-fold"/>
    <property type="match status" value="1"/>
</dbReference>
<dbReference type="PANTHER" id="PTHR42663">
    <property type="entry name" value="HYDROLASE C777.06C-RELATED-RELATED"/>
    <property type="match status" value="1"/>
</dbReference>
<dbReference type="AlphaFoldDB" id="A0AAW5K3D3"/>
<dbReference type="Gene3D" id="3.60.15.10">
    <property type="entry name" value="Ribonuclease Z/Hydroxyacylglutathione hydrolase-like"/>
    <property type="match status" value="1"/>
</dbReference>
<evidence type="ECO:0000313" key="2">
    <source>
        <dbReference type="EMBL" id="MCQ4813263.1"/>
    </source>
</evidence>
<comment type="caution">
    <text evidence="2">The sequence shown here is derived from an EMBL/GenBank/DDBJ whole genome shotgun (WGS) entry which is preliminary data.</text>
</comment>
<dbReference type="PANTHER" id="PTHR42663:SF6">
    <property type="entry name" value="HYDROLASE C777.06C-RELATED"/>
    <property type="match status" value="1"/>
</dbReference>
<organism evidence="2 3">
    <name type="scientific">Cloacibacillus evryensis</name>
    <dbReference type="NCBI Taxonomy" id="508460"/>
    <lineage>
        <taxon>Bacteria</taxon>
        <taxon>Thermotogati</taxon>
        <taxon>Synergistota</taxon>
        <taxon>Synergistia</taxon>
        <taxon>Synergistales</taxon>
        <taxon>Synergistaceae</taxon>
        <taxon>Cloacibacillus</taxon>
    </lineage>
</organism>
<dbReference type="Pfam" id="PF12706">
    <property type="entry name" value="Lactamase_B_2"/>
    <property type="match status" value="1"/>
</dbReference>
<evidence type="ECO:0000313" key="3">
    <source>
        <dbReference type="Proteomes" id="UP001205919"/>
    </source>
</evidence>